<dbReference type="AlphaFoldDB" id="A0A396AJA9"/>
<gene>
    <name evidence="1" type="ORF">DW813_00990</name>
</gene>
<dbReference type="InterPro" id="IPR019694">
    <property type="entry name" value="Phage_HP1_Orf23"/>
</dbReference>
<reference evidence="1 2" key="1">
    <citation type="submission" date="2018-08" db="EMBL/GenBank/DDBJ databases">
        <title>A genome reference for cultivated species of the human gut microbiota.</title>
        <authorList>
            <person name="Zou Y."/>
            <person name="Xue W."/>
            <person name="Luo G."/>
        </authorList>
    </citation>
    <scope>NUCLEOTIDE SEQUENCE [LARGE SCALE GENOMIC DNA]</scope>
    <source>
        <strain evidence="1 2">AM32-8LB</strain>
    </source>
</reference>
<dbReference type="EMBL" id="QSIQ01000001">
    <property type="protein sequence ID" value="RHD06475.1"/>
    <property type="molecule type" value="Genomic_DNA"/>
</dbReference>
<dbReference type="Proteomes" id="UP000266391">
    <property type="component" value="Unassembled WGS sequence"/>
</dbReference>
<sequence>MFSEVNIEVQDGNLGRNTSTGSFVHVKIGASTSDSTVPVLVTNTMKPSDIKEKLGCTPLSDACIDATENGLKKLYAIPVKADVDGKIGEVTKTGESKGTVTASGKPNNAYDVVVKITTTGKVNKGAFAYSIDGGNNFSDEYTIPLGGTFEIPGTGITLNFADSGEDEQSFIEDDAFSFSSTAPTLSNSSVLKAVESLINFNSEFEIVHIVGTSGKTLWAALAEQGKEFLETYKKPCIFLCEGRECGDKESIDEYLTSMKAERKGINSMFIAVVLSYGLYTRKDLRTQKINLAGVVSGLLGQAKESLSIGCVKEFPISSSKLQKLFPEGIAEYTKELDELGYITLRQYTGKEDFYVTNANVLAADGSDFPYVENVRVLNRIVREVSKKATDNIQSEIDPDNVEASIKPFEADLGIAIDNCIKDKIISSGSVTIETENVNILVDETLNVSIEWVPMGTVRKLNLTFAVNNPYGAGAE</sequence>
<dbReference type="Pfam" id="PF10758">
    <property type="entry name" value="DUF2586"/>
    <property type="match status" value="1"/>
</dbReference>
<proteinExistence type="predicted"/>
<evidence type="ECO:0000313" key="1">
    <source>
        <dbReference type="EMBL" id="RHD06475.1"/>
    </source>
</evidence>
<name>A0A396AJA9_9FIRM</name>
<evidence type="ECO:0000313" key="2">
    <source>
        <dbReference type="Proteomes" id="UP000266391"/>
    </source>
</evidence>
<organism evidence="1 2">
    <name type="scientific">Roseburia inulinivorans</name>
    <dbReference type="NCBI Taxonomy" id="360807"/>
    <lineage>
        <taxon>Bacteria</taxon>
        <taxon>Bacillati</taxon>
        <taxon>Bacillota</taxon>
        <taxon>Clostridia</taxon>
        <taxon>Lachnospirales</taxon>
        <taxon>Lachnospiraceae</taxon>
        <taxon>Roseburia</taxon>
    </lineage>
</organism>
<dbReference type="RefSeq" id="WP_118091799.1">
    <property type="nucleotide sequence ID" value="NZ_QSIQ01000001.1"/>
</dbReference>
<comment type="caution">
    <text evidence="1">The sequence shown here is derived from an EMBL/GenBank/DDBJ whole genome shotgun (WGS) entry which is preliminary data.</text>
</comment>
<accession>A0A396AJA9</accession>
<protein>
    <submittedName>
        <fullName evidence="1">DUF2586 domain-containing protein</fullName>
    </submittedName>
</protein>